<name>A0A177KJ30_9BACI</name>
<accession>A0A177KJ30</accession>
<dbReference type="EMBL" id="LQWZ01000038">
    <property type="protein sequence ID" value="OAH52591.1"/>
    <property type="molecule type" value="Genomic_DNA"/>
</dbReference>
<evidence type="ECO:0000313" key="2">
    <source>
        <dbReference type="Proteomes" id="UP000077271"/>
    </source>
</evidence>
<evidence type="ECO:0000313" key="1">
    <source>
        <dbReference type="EMBL" id="OAH52591.1"/>
    </source>
</evidence>
<dbReference type="AlphaFoldDB" id="A0A177KJ30"/>
<gene>
    <name evidence="1" type="ORF">AWH48_14430</name>
</gene>
<organism evidence="1 2">
    <name type="scientific">Domibacillus aminovorans</name>
    <dbReference type="NCBI Taxonomy" id="29332"/>
    <lineage>
        <taxon>Bacteria</taxon>
        <taxon>Bacillati</taxon>
        <taxon>Bacillota</taxon>
        <taxon>Bacilli</taxon>
        <taxon>Bacillales</taxon>
        <taxon>Bacillaceae</taxon>
        <taxon>Domibacillus</taxon>
    </lineage>
</organism>
<reference evidence="1 2" key="1">
    <citation type="submission" date="2016-01" db="EMBL/GenBank/DDBJ databases">
        <title>Investigation of taxonomic status of Bacillus aminovorans.</title>
        <authorList>
            <person name="Verma A."/>
            <person name="Pal Y."/>
            <person name="Krishnamurthi S."/>
        </authorList>
    </citation>
    <scope>NUCLEOTIDE SEQUENCE [LARGE SCALE GENOMIC DNA]</scope>
    <source>
        <strain evidence="1 2">DSM 4337</strain>
    </source>
</reference>
<proteinExistence type="predicted"/>
<sequence length="78" mass="9089">MPKALHGFLYIHLTLISKKRQYKNLAQLQLAQGPFCNNHSTSVPALWTITLTIDFIMKVRKDEAHVQQEGFLKRRILQ</sequence>
<comment type="caution">
    <text evidence="1">The sequence shown here is derived from an EMBL/GenBank/DDBJ whole genome shotgun (WGS) entry which is preliminary data.</text>
</comment>
<protein>
    <submittedName>
        <fullName evidence="1">Uncharacterized protein</fullName>
    </submittedName>
</protein>
<dbReference type="Proteomes" id="UP000077271">
    <property type="component" value="Unassembled WGS sequence"/>
</dbReference>